<feature type="non-terminal residue" evidence="3">
    <location>
        <position position="87"/>
    </location>
</feature>
<sequence length="87" mass="10498">MYHFDRELFDEIIPDDLWKRENYSYEVPTDDESKPSRENNAKTYKHVPHKDRPQQAVERRNARERKRVQAVNTAFVKLRNAIPIQNS</sequence>
<evidence type="ECO:0000259" key="2">
    <source>
        <dbReference type="PROSITE" id="PS50888"/>
    </source>
</evidence>
<accession>A0A834I850</accession>
<organism evidence="3 4">
    <name type="scientific">Rhynchophorus ferrugineus</name>
    <name type="common">Red palm weevil</name>
    <name type="synonym">Curculio ferrugineus</name>
    <dbReference type="NCBI Taxonomy" id="354439"/>
    <lineage>
        <taxon>Eukaryota</taxon>
        <taxon>Metazoa</taxon>
        <taxon>Ecdysozoa</taxon>
        <taxon>Arthropoda</taxon>
        <taxon>Hexapoda</taxon>
        <taxon>Insecta</taxon>
        <taxon>Pterygota</taxon>
        <taxon>Neoptera</taxon>
        <taxon>Endopterygota</taxon>
        <taxon>Coleoptera</taxon>
        <taxon>Polyphaga</taxon>
        <taxon>Cucujiformia</taxon>
        <taxon>Curculionidae</taxon>
        <taxon>Dryophthorinae</taxon>
        <taxon>Rhynchophorus</taxon>
    </lineage>
</organism>
<dbReference type="InterPro" id="IPR011598">
    <property type="entry name" value="bHLH_dom"/>
</dbReference>
<dbReference type="AlphaFoldDB" id="A0A834I850"/>
<feature type="region of interest" description="Disordered" evidence="1">
    <location>
        <begin position="26"/>
        <end position="66"/>
    </location>
</feature>
<reference evidence="3" key="1">
    <citation type="submission" date="2020-08" db="EMBL/GenBank/DDBJ databases">
        <title>Genome sequencing and assembly of the red palm weevil Rhynchophorus ferrugineus.</title>
        <authorList>
            <person name="Dias G.B."/>
            <person name="Bergman C.M."/>
            <person name="Manee M."/>
        </authorList>
    </citation>
    <scope>NUCLEOTIDE SEQUENCE</scope>
    <source>
        <strain evidence="3">AA-2017</strain>
        <tissue evidence="3">Whole larva</tissue>
    </source>
</reference>
<dbReference type="OrthoDB" id="6241467at2759"/>
<dbReference type="SUPFAM" id="SSF47459">
    <property type="entry name" value="HLH, helix-loop-helix DNA-binding domain"/>
    <property type="match status" value="1"/>
</dbReference>
<gene>
    <name evidence="3" type="ORF">GWI33_011317</name>
</gene>
<evidence type="ECO:0000313" key="3">
    <source>
        <dbReference type="EMBL" id="KAF7275739.1"/>
    </source>
</evidence>
<keyword evidence="4" id="KW-1185">Reference proteome</keyword>
<dbReference type="InterPro" id="IPR036638">
    <property type="entry name" value="HLH_DNA-bd_sf"/>
</dbReference>
<evidence type="ECO:0000313" key="4">
    <source>
        <dbReference type="Proteomes" id="UP000625711"/>
    </source>
</evidence>
<feature type="domain" description="BHLH" evidence="2">
    <location>
        <begin position="55"/>
        <end position="87"/>
    </location>
</feature>
<protein>
    <recommendedName>
        <fullName evidence="2">BHLH domain-containing protein</fullName>
    </recommendedName>
</protein>
<name>A0A834I850_RHYFE</name>
<feature type="compositionally biased region" description="Basic and acidic residues" evidence="1">
    <location>
        <begin position="50"/>
        <end position="61"/>
    </location>
</feature>
<dbReference type="Gene3D" id="4.10.280.10">
    <property type="entry name" value="Helix-loop-helix DNA-binding domain"/>
    <property type="match status" value="1"/>
</dbReference>
<evidence type="ECO:0000256" key="1">
    <source>
        <dbReference type="SAM" id="MobiDB-lite"/>
    </source>
</evidence>
<dbReference type="EMBL" id="JAACXV010009256">
    <property type="protein sequence ID" value="KAF7275739.1"/>
    <property type="molecule type" value="Genomic_DNA"/>
</dbReference>
<proteinExistence type="predicted"/>
<comment type="caution">
    <text evidence="3">The sequence shown here is derived from an EMBL/GenBank/DDBJ whole genome shotgun (WGS) entry which is preliminary data.</text>
</comment>
<dbReference type="Proteomes" id="UP000625711">
    <property type="component" value="Unassembled WGS sequence"/>
</dbReference>
<dbReference type="Pfam" id="PF00010">
    <property type="entry name" value="HLH"/>
    <property type="match status" value="1"/>
</dbReference>
<feature type="compositionally biased region" description="Basic and acidic residues" evidence="1">
    <location>
        <begin position="31"/>
        <end position="40"/>
    </location>
</feature>
<dbReference type="PROSITE" id="PS50888">
    <property type="entry name" value="BHLH"/>
    <property type="match status" value="1"/>
</dbReference>
<dbReference type="GO" id="GO:0046983">
    <property type="term" value="F:protein dimerization activity"/>
    <property type="evidence" value="ECO:0007669"/>
    <property type="project" value="InterPro"/>
</dbReference>